<dbReference type="Pfam" id="PF00092">
    <property type="entry name" value="VWA"/>
    <property type="match status" value="1"/>
</dbReference>
<dbReference type="Proteomes" id="UP000268623">
    <property type="component" value="Unassembled WGS sequence"/>
</dbReference>
<dbReference type="PROSITE" id="PS50234">
    <property type="entry name" value="VWFA"/>
    <property type="match status" value="1"/>
</dbReference>
<evidence type="ECO:0000313" key="4">
    <source>
        <dbReference type="Proteomes" id="UP000268623"/>
    </source>
</evidence>
<feature type="domain" description="VWFA" evidence="2">
    <location>
        <begin position="45"/>
        <end position="228"/>
    </location>
</feature>
<dbReference type="OrthoDB" id="9783818at2"/>
<keyword evidence="4" id="KW-1185">Reference proteome</keyword>
<sequence length="436" mass="46062">MSKNESCSALGGFMRYKSIATALCLAATCLPSLARAKSCNTADRSVLLILDASGSMNAKLPSGGTRIEVARRAVKGVSSLIPGEAQLGLRLYGSQSPRERKNCEDSNVAVPFAPASANGDRVASAVDGATAQGYTPIAYSLEQAASDFPVDAKDRIIVLVSDGKETCKGDPTIAAKALAGKGVTVHAVGFIVDTAARMQLQAIARATGGSYFDAPVGPELPDTLKAALDTCKQTVVTLPPKPKPGKLRTTSAIFSHAVFNAETGKRVGTFDRVTHELALPAGVYEVKFGPASWKGIEVRPGETTTIQPGALRLTPNASAEVVDSETDESFGRFDAVTPELTLIPGVYDLRFGKTEWRYIKVDGGATTTRRPVRITLAPGLQWQKARVVTQGGAVVARFDAVTHEAVLPPGDYVIEVDDNKFPFPATEGEAFEVKPQ</sequence>
<dbReference type="Gene3D" id="3.40.50.410">
    <property type="entry name" value="von Willebrand factor, type A domain"/>
    <property type="match status" value="1"/>
</dbReference>
<evidence type="ECO:0000259" key="2">
    <source>
        <dbReference type="PROSITE" id="PS50234"/>
    </source>
</evidence>
<protein>
    <submittedName>
        <fullName evidence="3">VWA domain-containing protein</fullName>
    </submittedName>
</protein>
<accession>A0A3M9XJR5</accession>
<feature type="signal peptide" evidence="1">
    <location>
        <begin position="1"/>
        <end position="36"/>
    </location>
</feature>
<feature type="chain" id="PRO_5018290712" evidence="1">
    <location>
        <begin position="37"/>
        <end position="436"/>
    </location>
</feature>
<dbReference type="SUPFAM" id="SSF53300">
    <property type="entry name" value="vWA-like"/>
    <property type="match status" value="1"/>
</dbReference>
<comment type="caution">
    <text evidence="3">The sequence shown here is derived from an EMBL/GenBank/DDBJ whole genome shotgun (WGS) entry which is preliminary data.</text>
</comment>
<reference evidence="3 4" key="1">
    <citation type="submission" date="2018-08" db="EMBL/GenBank/DDBJ databases">
        <title>Genome sequence of Methylocystis hirsuta CSC1, a methanotroph able to accumulate PHAs.</title>
        <authorList>
            <person name="Bordel S."/>
            <person name="Rodriguez E."/>
            <person name="Gancedo J."/>
            <person name="Munoz R."/>
        </authorList>
    </citation>
    <scope>NUCLEOTIDE SEQUENCE [LARGE SCALE GENOMIC DNA]</scope>
    <source>
        <strain evidence="3 4">CSC1</strain>
    </source>
</reference>
<dbReference type="EMBL" id="QWDD01000004">
    <property type="protein sequence ID" value="RNJ47966.1"/>
    <property type="molecule type" value="Genomic_DNA"/>
</dbReference>
<name>A0A3M9XJR5_9HYPH</name>
<dbReference type="SMART" id="SM00327">
    <property type="entry name" value="VWA"/>
    <property type="match status" value="1"/>
</dbReference>
<evidence type="ECO:0000256" key="1">
    <source>
        <dbReference type="SAM" id="SignalP"/>
    </source>
</evidence>
<gene>
    <name evidence="3" type="ORF">D1O30_21265</name>
</gene>
<dbReference type="InterPro" id="IPR036465">
    <property type="entry name" value="vWFA_dom_sf"/>
</dbReference>
<dbReference type="AlphaFoldDB" id="A0A3M9XJR5"/>
<dbReference type="InterPro" id="IPR002035">
    <property type="entry name" value="VWF_A"/>
</dbReference>
<evidence type="ECO:0000313" key="3">
    <source>
        <dbReference type="EMBL" id="RNJ47966.1"/>
    </source>
</evidence>
<proteinExistence type="predicted"/>
<keyword evidence="1" id="KW-0732">Signal</keyword>
<organism evidence="3 4">
    <name type="scientific">Methylocystis hirsuta</name>
    <dbReference type="NCBI Taxonomy" id="369798"/>
    <lineage>
        <taxon>Bacteria</taxon>
        <taxon>Pseudomonadati</taxon>
        <taxon>Pseudomonadota</taxon>
        <taxon>Alphaproteobacteria</taxon>
        <taxon>Hyphomicrobiales</taxon>
        <taxon>Methylocystaceae</taxon>
        <taxon>Methylocystis</taxon>
    </lineage>
</organism>